<dbReference type="InterPro" id="IPR044023">
    <property type="entry name" value="Ig_7"/>
</dbReference>
<dbReference type="Pfam" id="PF13585">
    <property type="entry name" value="CHU_C"/>
    <property type="match status" value="1"/>
</dbReference>
<organism evidence="2 3">
    <name type="scientific">Flavobacterium qiangtangense</name>
    <dbReference type="NCBI Taxonomy" id="1442595"/>
    <lineage>
        <taxon>Bacteria</taxon>
        <taxon>Pseudomonadati</taxon>
        <taxon>Bacteroidota</taxon>
        <taxon>Flavobacteriia</taxon>
        <taxon>Flavobacteriales</taxon>
        <taxon>Flavobacteriaceae</taxon>
        <taxon>Flavobacterium</taxon>
    </lineage>
</organism>
<evidence type="ECO:0000313" key="3">
    <source>
        <dbReference type="Proteomes" id="UP001596287"/>
    </source>
</evidence>
<name>A0ABW1PRB1_9FLAO</name>
<dbReference type="RefSeq" id="WP_379793213.1">
    <property type="nucleotide sequence ID" value="NZ_JBHSQB010000020.1"/>
</dbReference>
<evidence type="ECO:0000259" key="1">
    <source>
        <dbReference type="PROSITE" id="PS50041"/>
    </source>
</evidence>
<accession>A0ABW1PRB1</accession>
<dbReference type="InterPro" id="IPR001304">
    <property type="entry name" value="C-type_lectin-like"/>
</dbReference>
<dbReference type="InterPro" id="IPR026341">
    <property type="entry name" value="T9SS_type_B"/>
</dbReference>
<dbReference type="CDD" id="cd03603">
    <property type="entry name" value="CLECT_VCBS"/>
    <property type="match status" value="1"/>
</dbReference>
<dbReference type="Pfam" id="PF19081">
    <property type="entry name" value="Ig_7"/>
    <property type="match status" value="2"/>
</dbReference>
<dbReference type="PROSITE" id="PS50041">
    <property type="entry name" value="C_TYPE_LECTIN_2"/>
    <property type="match status" value="1"/>
</dbReference>
<dbReference type="InterPro" id="IPR016187">
    <property type="entry name" value="CTDL_fold"/>
</dbReference>
<dbReference type="InterPro" id="IPR016186">
    <property type="entry name" value="C-type_lectin-like/link_sf"/>
</dbReference>
<evidence type="ECO:0000313" key="2">
    <source>
        <dbReference type="EMBL" id="MFC6098211.1"/>
    </source>
</evidence>
<dbReference type="Gene3D" id="3.10.100.10">
    <property type="entry name" value="Mannose-Binding Protein A, subunit A"/>
    <property type="match status" value="1"/>
</dbReference>
<dbReference type="NCBIfam" id="TIGR04131">
    <property type="entry name" value="Bac_Flav_CTERM"/>
    <property type="match status" value="1"/>
</dbReference>
<dbReference type="EMBL" id="JBHSQB010000020">
    <property type="protein sequence ID" value="MFC6098211.1"/>
    <property type="molecule type" value="Genomic_DNA"/>
</dbReference>
<dbReference type="Proteomes" id="UP001596287">
    <property type="component" value="Unassembled WGS sequence"/>
</dbReference>
<dbReference type="InterPro" id="IPR034007">
    <property type="entry name" value="CTLD_bac"/>
</dbReference>
<sequence length="712" mass="76078">MNNLQFLLKITLFISTLFSAIVLKSNPVHGNPPPFLANKNFNSFLATAPILLATGNQIYCPGGSTNIVTSMSITHDPTEIGTNAIYIQISSGYVNGQDLLTLTGTHPNITGSWNQSNGKLTLQNPTGGIVPYNDFVNAIEDVVYSNDTTNPSGTRTFSITVGQANYLPSNGHYYQYIPSLGISWTNAKTAAETSTYYGLQGYLATITAMDEAILIGEQASGTGWISGTDQETEGIWKWASGPEIGQIFWNGGANGSSPTFAYWNTGEPNNSGNNEDFAHITAPGSGIPGSWNDLTINGESNGNYQPKGYIVEYGGTPGDPMLQISTSTTIFIPKITTTVASSRCGSGTLTLTANASGGTVNWYDSPSAGTPLASGNTFTTPILNETTSYYVDAFDNQCSSVIRTEIIATIYEIPTITSTTDGENCGAGSVTLQAVSSAGTIQWFANQTGGTALGSGNYFTTPSLSSTTTFYAEAFNNGCSNGARTAVIATIFPVPNTDDVVISLCQNDSVQLNAGVSNVAYFWSTGETTENITVQNAGNYSVTMTTTDGCPFTKNFTIDQLLAPEISAVNVNGTTVTIITLASGSYQYSIDGNNFQNSNIFTNVTSGLHTATVINSCDSDSQTFVVVIVPKFFSPNQDSFNDFWKVEGMSFYPEAKLAIFDRYGKLITQLSQSNPVWDGMLNGKRLPATDYWYVLKINAFLPEIKGHFALIR</sequence>
<proteinExistence type="predicted"/>
<feature type="domain" description="C-type lectin" evidence="1">
    <location>
        <begin position="169"/>
        <end position="293"/>
    </location>
</feature>
<gene>
    <name evidence="2" type="ORF">ACFPVY_16280</name>
</gene>
<reference evidence="3" key="1">
    <citation type="journal article" date="2019" name="Int. J. Syst. Evol. Microbiol.">
        <title>The Global Catalogue of Microorganisms (GCM) 10K type strain sequencing project: providing services to taxonomists for standard genome sequencing and annotation.</title>
        <authorList>
            <consortium name="The Broad Institute Genomics Platform"/>
            <consortium name="The Broad Institute Genome Sequencing Center for Infectious Disease"/>
            <person name="Wu L."/>
            <person name="Ma J."/>
        </authorList>
    </citation>
    <scope>NUCLEOTIDE SEQUENCE [LARGE SCALE GENOMIC DNA]</scope>
    <source>
        <strain evidence="3">CCUG 49679</strain>
    </source>
</reference>
<protein>
    <submittedName>
        <fullName evidence="2">T9SS type B sorting domain-containing protein</fullName>
    </submittedName>
</protein>
<keyword evidence="3" id="KW-1185">Reference proteome</keyword>
<dbReference type="SUPFAM" id="SSF56436">
    <property type="entry name" value="C-type lectin-like"/>
    <property type="match status" value="1"/>
</dbReference>
<comment type="caution">
    <text evidence="2">The sequence shown here is derived from an EMBL/GenBank/DDBJ whole genome shotgun (WGS) entry which is preliminary data.</text>
</comment>